<reference evidence="2 3" key="1">
    <citation type="submission" date="2021-05" db="EMBL/GenBank/DDBJ databases">
        <title>A Polyphasic approach of four new species of the genus Ohtaekwangia: Ohtaekwangia histidinii sp. nov., Ohtaekwangia cretensis sp. nov., Ohtaekwangia indiensis sp. nov., Ohtaekwangia reichenbachii sp. nov. from diverse environment.</title>
        <authorList>
            <person name="Octaviana S."/>
        </authorList>
    </citation>
    <scope>NUCLEOTIDE SEQUENCE [LARGE SCALE GENOMIC DNA]</scope>
    <source>
        <strain evidence="2 3">PWU20</strain>
    </source>
</reference>
<name>A0ABS5VX73_9BACT</name>
<evidence type="ECO:0000313" key="2">
    <source>
        <dbReference type="EMBL" id="MBT1706007.1"/>
    </source>
</evidence>
<dbReference type="InterPro" id="IPR045743">
    <property type="entry name" value="DUF6089"/>
</dbReference>
<dbReference type="Proteomes" id="UP000772618">
    <property type="component" value="Unassembled WGS sequence"/>
</dbReference>
<evidence type="ECO:0000259" key="1">
    <source>
        <dbReference type="Pfam" id="PF19573"/>
    </source>
</evidence>
<dbReference type="Pfam" id="PF19573">
    <property type="entry name" value="DUF6089"/>
    <property type="match status" value="1"/>
</dbReference>
<accession>A0ABS5VX73</accession>
<protein>
    <recommendedName>
        <fullName evidence="1">DUF6089 domain-containing protein</fullName>
    </recommendedName>
</protein>
<feature type="domain" description="DUF6089" evidence="1">
    <location>
        <begin position="52"/>
        <end position="178"/>
    </location>
</feature>
<keyword evidence="3" id="KW-1185">Reference proteome</keyword>
<gene>
    <name evidence="2" type="ORF">KK060_22135</name>
</gene>
<dbReference type="EMBL" id="JAHESD010000078">
    <property type="protein sequence ID" value="MBT1706007.1"/>
    <property type="molecule type" value="Genomic_DNA"/>
</dbReference>
<proteinExistence type="predicted"/>
<sequence length="364" mass="40926">MRKAIYLAVMAAVCLFTSEGYGQLSRRSIKKNNRQLSTYRGDKFHFGKDKTYNAIGFSVNALNYYGDLAPKPNRFSTDISFTRPAFAVSYAHRFGPRYTLVGAFMYGTLSGSDTKSADEGDAENAFFRYQRNLSFRNRIKELSLIASFDLFENSSSYLSRVAWTPYAFVGVAVFHHNPQAQVPATQVDGITPFSNAGEWVNLRPLGTEGQNANLLPTDANAGIKSYNLIQPAIPFGVGVRFRVNTLVDIAAEFGFRYLFTDYIDDVSQSYVDLGVFGDNELAKAMSYRTFELPQYNPAVNPSILHAYTGRDNRQYMALPGYGEEFKNDVTSNIRGNKNDKDIYTVFTIRGTYIIGKSIHRAKFR</sequence>
<evidence type="ECO:0000313" key="3">
    <source>
        <dbReference type="Proteomes" id="UP000772618"/>
    </source>
</evidence>
<dbReference type="RefSeq" id="WP_254156638.1">
    <property type="nucleotide sequence ID" value="NZ_JAHESD010000078.1"/>
</dbReference>
<comment type="caution">
    <text evidence="2">The sequence shown here is derived from an EMBL/GenBank/DDBJ whole genome shotgun (WGS) entry which is preliminary data.</text>
</comment>
<organism evidence="2 3">
    <name type="scientific">Chryseosolibacter indicus</name>
    <dbReference type="NCBI Taxonomy" id="2782351"/>
    <lineage>
        <taxon>Bacteria</taxon>
        <taxon>Pseudomonadati</taxon>
        <taxon>Bacteroidota</taxon>
        <taxon>Cytophagia</taxon>
        <taxon>Cytophagales</taxon>
        <taxon>Chryseotaleaceae</taxon>
        <taxon>Chryseosolibacter</taxon>
    </lineage>
</organism>